<keyword evidence="13" id="KW-1185">Reference proteome</keyword>
<keyword evidence="9 10" id="KW-0742">SOS response</keyword>
<gene>
    <name evidence="9 12" type="primary">recF</name>
    <name evidence="12" type="ORF">EHSB41UT_02180</name>
</gene>
<dbReference type="OrthoDB" id="9803889at2"/>
<evidence type="ECO:0000256" key="10">
    <source>
        <dbReference type="RuleBase" id="RU000578"/>
    </source>
</evidence>
<dbReference type="Gene3D" id="1.20.1050.90">
    <property type="entry name" value="RecF/RecN/SMC, N-terminal domain"/>
    <property type="match status" value="1"/>
</dbReference>
<dbReference type="PANTHER" id="PTHR32182:SF0">
    <property type="entry name" value="DNA REPLICATION AND REPAIR PROTEIN RECF"/>
    <property type="match status" value="1"/>
</dbReference>
<dbReference type="PROSITE" id="PS00617">
    <property type="entry name" value="RECF_1"/>
    <property type="match status" value="1"/>
</dbReference>
<dbReference type="Pfam" id="PF02463">
    <property type="entry name" value="SMC_N"/>
    <property type="match status" value="1"/>
</dbReference>
<dbReference type="NCBIfam" id="TIGR00611">
    <property type="entry name" value="recf"/>
    <property type="match status" value="1"/>
</dbReference>
<dbReference type="GO" id="GO:0000731">
    <property type="term" value="P:DNA synthesis involved in DNA repair"/>
    <property type="evidence" value="ECO:0007669"/>
    <property type="project" value="TreeGrafter"/>
</dbReference>
<dbReference type="PROSITE" id="PS00618">
    <property type="entry name" value="RECF_2"/>
    <property type="match status" value="1"/>
</dbReference>
<keyword evidence="5 9" id="KW-0235">DNA replication</keyword>
<keyword evidence="9 10" id="KW-0234">DNA repair</keyword>
<evidence type="ECO:0000256" key="1">
    <source>
        <dbReference type="ARBA" id="ARBA00004496"/>
    </source>
</evidence>
<evidence type="ECO:0000256" key="3">
    <source>
        <dbReference type="ARBA" id="ARBA00020170"/>
    </source>
</evidence>
<feature type="binding site" evidence="9">
    <location>
        <begin position="31"/>
        <end position="38"/>
    </location>
    <ligand>
        <name>ATP</name>
        <dbReference type="ChEBI" id="CHEBI:30616"/>
    </ligand>
</feature>
<evidence type="ECO:0000259" key="11">
    <source>
        <dbReference type="Pfam" id="PF02463"/>
    </source>
</evidence>
<dbReference type="GO" id="GO:0005524">
    <property type="term" value="F:ATP binding"/>
    <property type="evidence" value="ECO:0007669"/>
    <property type="project" value="UniProtKB-UniRule"/>
</dbReference>
<organism evidence="12 13">
    <name type="scientific">Parendozoicomonas haliclonae</name>
    <dbReference type="NCBI Taxonomy" id="1960125"/>
    <lineage>
        <taxon>Bacteria</taxon>
        <taxon>Pseudomonadati</taxon>
        <taxon>Pseudomonadota</taxon>
        <taxon>Gammaproteobacteria</taxon>
        <taxon>Oceanospirillales</taxon>
        <taxon>Endozoicomonadaceae</taxon>
        <taxon>Parendozoicomonas</taxon>
    </lineage>
</organism>
<dbReference type="GO" id="GO:0006302">
    <property type="term" value="P:double-strand break repair"/>
    <property type="evidence" value="ECO:0007669"/>
    <property type="project" value="TreeGrafter"/>
</dbReference>
<protein>
    <recommendedName>
        <fullName evidence="3 9">DNA replication and repair protein RecF</fullName>
    </recommendedName>
</protein>
<dbReference type="EMBL" id="FWPT01000004">
    <property type="protein sequence ID" value="SMA46498.1"/>
    <property type="molecule type" value="Genomic_DNA"/>
</dbReference>
<dbReference type="RefSeq" id="WP_087109702.1">
    <property type="nucleotide sequence ID" value="NZ_CBCSCN010000002.1"/>
</dbReference>
<dbReference type="HAMAP" id="MF_00365">
    <property type="entry name" value="RecF"/>
    <property type="match status" value="1"/>
</dbReference>
<dbReference type="GO" id="GO:0009432">
    <property type="term" value="P:SOS response"/>
    <property type="evidence" value="ECO:0007669"/>
    <property type="project" value="UniProtKB-UniRule"/>
</dbReference>
<feature type="domain" description="RecF/RecN/SMC N-terminal" evidence="11">
    <location>
        <begin position="4"/>
        <end position="363"/>
    </location>
</feature>
<dbReference type="GO" id="GO:0005737">
    <property type="term" value="C:cytoplasm"/>
    <property type="evidence" value="ECO:0007669"/>
    <property type="project" value="UniProtKB-SubCell"/>
</dbReference>
<comment type="subcellular location">
    <subcellularLocation>
        <location evidence="1 9 10">Cytoplasm</location>
    </subcellularLocation>
</comment>
<name>A0A1X7AJW1_9GAMM</name>
<sequence>MSCLEKISVTDTRNLVSVTLTPSPSINILHGVNGSGKTSFLEAIHLLGTARSFRSTKVKSVIRQGQEACIVFGKVGAGEHSWALGVSRTQDASCKVHINGESARLTSDLAAILPLQVINPDTFRLLEGSPKDRRQFLDWGVFHVEHRFLNAWKRAQKAMKQRNAFLRNSSARHGKIADSLLDVWNVELAHSGEEIDSYRQSYFEKLKPVFEETLAQLTDLSDIQISYTRGWDKESSLREVLDRSLKRDLESGYTHWGPHRADIRIRHKGAPAVESLSRGQQKAVVCALKLAQGKLFSESKAFGCVYLIDDLPSELDKEHRYKLCRMLGNMDAQVFITCVEQGALADAWGTDKDVKMFHVEHGVILEDSVEPAAEASA</sequence>
<reference evidence="12 13" key="1">
    <citation type="submission" date="2017-03" db="EMBL/GenBank/DDBJ databases">
        <authorList>
            <person name="Afonso C.L."/>
            <person name="Miller P.J."/>
            <person name="Scott M.A."/>
            <person name="Spackman E."/>
            <person name="Goraichik I."/>
            <person name="Dimitrov K.M."/>
            <person name="Suarez D.L."/>
            <person name="Swayne D.E."/>
        </authorList>
    </citation>
    <scope>NUCLEOTIDE SEQUENCE [LARGE SCALE GENOMIC DNA]</scope>
    <source>
        <strain evidence="12">SB41UT1</strain>
    </source>
</reference>
<keyword evidence="6 9" id="KW-0547">Nucleotide-binding</keyword>
<evidence type="ECO:0000256" key="4">
    <source>
        <dbReference type="ARBA" id="ARBA00022490"/>
    </source>
</evidence>
<evidence type="ECO:0000256" key="5">
    <source>
        <dbReference type="ARBA" id="ARBA00022705"/>
    </source>
</evidence>
<dbReference type="Gene3D" id="3.40.50.300">
    <property type="entry name" value="P-loop containing nucleotide triphosphate hydrolases"/>
    <property type="match status" value="1"/>
</dbReference>
<keyword evidence="9 10" id="KW-0227">DNA damage</keyword>
<evidence type="ECO:0000256" key="8">
    <source>
        <dbReference type="ARBA" id="ARBA00023125"/>
    </source>
</evidence>
<keyword evidence="4 9" id="KW-0963">Cytoplasm</keyword>
<evidence type="ECO:0000313" key="13">
    <source>
        <dbReference type="Proteomes" id="UP000196573"/>
    </source>
</evidence>
<dbReference type="InterPro" id="IPR042174">
    <property type="entry name" value="RecF_2"/>
</dbReference>
<dbReference type="InterPro" id="IPR018078">
    <property type="entry name" value="DNA-binding_RecF_CS"/>
</dbReference>
<evidence type="ECO:0000256" key="7">
    <source>
        <dbReference type="ARBA" id="ARBA00022840"/>
    </source>
</evidence>
<accession>A0A1X7AJW1</accession>
<proteinExistence type="inferred from homology"/>
<evidence type="ECO:0000256" key="6">
    <source>
        <dbReference type="ARBA" id="ARBA00022741"/>
    </source>
</evidence>
<dbReference type="GO" id="GO:0006260">
    <property type="term" value="P:DNA replication"/>
    <property type="evidence" value="ECO:0007669"/>
    <property type="project" value="UniProtKB-UniRule"/>
</dbReference>
<dbReference type="Proteomes" id="UP000196573">
    <property type="component" value="Unassembled WGS sequence"/>
</dbReference>
<dbReference type="PANTHER" id="PTHR32182">
    <property type="entry name" value="DNA REPLICATION AND REPAIR PROTEIN RECF"/>
    <property type="match status" value="1"/>
</dbReference>
<evidence type="ECO:0000313" key="12">
    <source>
        <dbReference type="EMBL" id="SMA46498.1"/>
    </source>
</evidence>
<dbReference type="InterPro" id="IPR001238">
    <property type="entry name" value="DNA-binding_RecF"/>
</dbReference>
<evidence type="ECO:0000256" key="9">
    <source>
        <dbReference type="HAMAP-Rule" id="MF_00365"/>
    </source>
</evidence>
<comment type="function">
    <text evidence="9 10">The RecF protein is involved in DNA metabolism; it is required for DNA replication and normal SOS inducibility. RecF binds preferentially to single-stranded, linear DNA. It also seems to bind ATP.</text>
</comment>
<dbReference type="SUPFAM" id="SSF52540">
    <property type="entry name" value="P-loop containing nucleoside triphosphate hydrolases"/>
    <property type="match status" value="1"/>
</dbReference>
<dbReference type="GO" id="GO:0003697">
    <property type="term" value="F:single-stranded DNA binding"/>
    <property type="evidence" value="ECO:0007669"/>
    <property type="project" value="UniProtKB-UniRule"/>
</dbReference>
<keyword evidence="8 9" id="KW-0238">DNA-binding</keyword>
<comment type="similarity">
    <text evidence="2 9 10">Belongs to the RecF family.</text>
</comment>
<dbReference type="InterPro" id="IPR027417">
    <property type="entry name" value="P-loop_NTPase"/>
</dbReference>
<dbReference type="InterPro" id="IPR003395">
    <property type="entry name" value="RecF/RecN/SMC_N"/>
</dbReference>
<evidence type="ECO:0000256" key="2">
    <source>
        <dbReference type="ARBA" id="ARBA00008016"/>
    </source>
</evidence>
<keyword evidence="7 9" id="KW-0067">ATP-binding</keyword>
<dbReference type="AlphaFoldDB" id="A0A1X7AJW1"/>